<proteinExistence type="predicted"/>
<keyword evidence="10 13" id="KW-0472">Membrane</keyword>
<dbReference type="InterPro" id="IPR011009">
    <property type="entry name" value="Kinase-like_dom_sf"/>
</dbReference>
<evidence type="ECO:0000256" key="9">
    <source>
        <dbReference type="ARBA" id="ARBA00022989"/>
    </source>
</evidence>
<feature type="domain" description="Protein kinase" evidence="15">
    <location>
        <begin position="491"/>
        <end position="712"/>
    </location>
</feature>
<evidence type="ECO:0000313" key="17">
    <source>
        <dbReference type="Proteomes" id="UP001141552"/>
    </source>
</evidence>
<feature type="binding site" evidence="12">
    <location>
        <position position="519"/>
    </location>
    <ligand>
        <name>ATP</name>
        <dbReference type="ChEBI" id="CHEBI:30616"/>
    </ligand>
</feature>
<evidence type="ECO:0000256" key="7">
    <source>
        <dbReference type="ARBA" id="ARBA00022777"/>
    </source>
</evidence>
<feature type="chain" id="PRO_5040497269" description="Protein kinase domain-containing protein" evidence="14">
    <location>
        <begin position="25"/>
        <end position="712"/>
    </location>
</feature>
<keyword evidence="11" id="KW-0325">Glycoprotein</keyword>
<dbReference type="InterPro" id="IPR024788">
    <property type="entry name" value="Malectin-like_Carb-bd_dom"/>
</dbReference>
<evidence type="ECO:0000256" key="14">
    <source>
        <dbReference type="SAM" id="SignalP"/>
    </source>
</evidence>
<dbReference type="OrthoDB" id="640180at2759"/>
<dbReference type="PANTHER" id="PTHR34590:SF10">
    <property type="entry name" value="RECEPTOR-LIKE PROTEIN KINASE HERK 1"/>
    <property type="match status" value="1"/>
</dbReference>
<dbReference type="Proteomes" id="UP001141552">
    <property type="component" value="Unassembled WGS sequence"/>
</dbReference>
<name>A0A9Q0JA32_9ROSI</name>
<gene>
    <name evidence="16" type="ORF">Tsubulata_016530</name>
</gene>
<reference evidence="16" key="1">
    <citation type="submission" date="2022-02" db="EMBL/GenBank/DDBJ databases">
        <authorList>
            <person name="Henning P.M."/>
            <person name="McCubbin A.G."/>
            <person name="Shore J.S."/>
        </authorList>
    </citation>
    <scope>NUCLEOTIDE SEQUENCE</scope>
    <source>
        <strain evidence="16">F60SS</strain>
        <tissue evidence="16">Leaves</tissue>
    </source>
</reference>
<dbReference type="Gene3D" id="1.10.510.10">
    <property type="entry name" value="Transferase(Phosphotransferase) domain 1"/>
    <property type="match status" value="1"/>
</dbReference>
<dbReference type="InterPro" id="IPR001245">
    <property type="entry name" value="Ser-Thr/Tyr_kinase_cat_dom"/>
</dbReference>
<keyword evidence="6 12" id="KW-0547">Nucleotide-binding</keyword>
<accession>A0A9Q0JA32</accession>
<dbReference type="FunFam" id="3.30.200.20:FF:000039">
    <property type="entry name" value="receptor-like protein kinase FERONIA"/>
    <property type="match status" value="1"/>
</dbReference>
<feature type="transmembrane region" description="Helical" evidence="13">
    <location>
        <begin position="407"/>
        <end position="430"/>
    </location>
</feature>
<evidence type="ECO:0000259" key="15">
    <source>
        <dbReference type="PROSITE" id="PS50011"/>
    </source>
</evidence>
<evidence type="ECO:0000256" key="6">
    <source>
        <dbReference type="ARBA" id="ARBA00022741"/>
    </source>
</evidence>
<dbReference type="EMBL" id="JAKUCV010004801">
    <property type="protein sequence ID" value="KAJ4833998.1"/>
    <property type="molecule type" value="Genomic_DNA"/>
</dbReference>
<dbReference type="Gene3D" id="3.30.200.20">
    <property type="entry name" value="Phosphorylase Kinase, domain 1"/>
    <property type="match status" value="1"/>
</dbReference>
<keyword evidence="7" id="KW-0418">Kinase</keyword>
<evidence type="ECO:0000256" key="2">
    <source>
        <dbReference type="ARBA" id="ARBA00022527"/>
    </source>
</evidence>
<dbReference type="GO" id="GO:0005524">
    <property type="term" value="F:ATP binding"/>
    <property type="evidence" value="ECO:0007669"/>
    <property type="project" value="UniProtKB-UniRule"/>
</dbReference>
<feature type="signal peptide" evidence="14">
    <location>
        <begin position="1"/>
        <end position="24"/>
    </location>
</feature>
<evidence type="ECO:0000313" key="16">
    <source>
        <dbReference type="EMBL" id="KAJ4833998.1"/>
    </source>
</evidence>
<dbReference type="FunFam" id="2.60.120.430:FF:000005">
    <property type="entry name" value="Putative receptor-like protein kinase"/>
    <property type="match status" value="1"/>
</dbReference>
<keyword evidence="5 14" id="KW-0732">Signal</keyword>
<dbReference type="Pfam" id="PF07714">
    <property type="entry name" value="PK_Tyr_Ser-Thr"/>
    <property type="match status" value="1"/>
</dbReference>
<keyword evidence="17" id="KW-1185">Reference proteome</keyword>
<dbReference type="Gene3D" id="2.60.120.430">
    <property type="entry name" value="Galactose-binding lectin"/>
    <property type="match status" value="2"/>
</dbReference>
<comment type="subcellular location">
    <subcellularLocation>
        <location evidence="1">Membrane</location>
        <topology evidence="1">Single-pass type I membrane protein</topology>
    </subcellularLocation>
</comment>
<dbReference type="InterPro" id="IPR000719">
    <property type="entry name" value="Prot_kinase_dom"/>
</dbReference>
<dbReference type="SUPFAM" id="SSF56112">
    <property type="entry name" value="Protein kinase-like (PK-like)"/>
    <property type="match status" value="1"/>
</dbReference>
<dbReference type="FunFam" id="2.60.120.430:FF:000001">
    <property type="entry name" value="Receptor-like protein kinase FERONIA"/>
    <property type="match status" value="1"/>
</dbReference>
<dbReference type="PROSITE" id="PS50011">
    <property type="entry name" value="PROTEIN_KINASE_DOM"/>
    <property type="match status" value="1"/>
</dbReference>
<keyword evidence="9 13" id="KW-1133">Transmembrane helix</keyword>
<dbReference type="Pfam" id="PF12819">
    <property type="entry name" value="Malectin_like"/>
    <property type="match status" value="1"/>
</dbReference>
<evidence type="ECO:0000256" key="5">
    <source>
        <dbReference type="ARBA" id="ARBA00022729"/>
    </source>
</evidence>
<dbReference type="PROSITE" id="PS00107">
    <property type="entry name" value="PROTEIN_KINASE_ATP"/>
    <property type="match status" value="1"/>
</dbReference>
<evidence type="ECO:0000256" key="11">
    <source>
        <dbReference type="ARBA" id="ARBA00023180"/>
    </source>
</evidence>
<dbReference type="GO" id="GO:0004714">
    <property type="term" value="F:transmembrane receptor protein tyrosine kinase activity"/>
    <property type="evidence" value="ECO:0007669"/>
    <property type="project" value="InterPro"/>
</dbReference>
<keyword evidence="2" id="KW-0723">Serine/threonine-protein kinase</keyword>
<dbReference type="GO" id="GO:0004674">
    <property type="term" value="F:protein serine/threonine kinase activity"/>
    <property type="evidence" value="ECO:0007669"/>
    <property type="project" value="UniProtKB-KW"/>
</dbReference>
<dbReference type="AlphaFoldDB" id="A0A9Q0JA32"/>
<keyword evidence="8 12" id="KW-0067">ATP-binding</keyword>
<keyword evidence="4 13" id="KW-0812">Transmembrane</keyword>
<dbReference type="InterPro" id="IPR017441">
    <property type="entry name" value="Protein_kinase_ATP_BS"/>
</dbReference>
<evidence type="ECO:0000256" key="1">
    <source>
        <dbReference type="ARBA" id="ARBA00004479"/>
    </source>
</evidence>
<evidence type="ECO:0000256" key="4">
    <source>
        <dbReference type="ARBA" id="ARBA00022692"/>
    </source>
</evidence>
<comment type="caution">
    <text evidence="16">The sequence shown here is derived from an EMBL/GenBank/DDBJ whole genome shotgun (WGS) entry which is preliminary data.</text>
</comment>
<evidence type="ECO:0000256" key="8">
    <source>
        <dbReference type="ARBA" id="ARBA00022840"/>
    </source>
</evidence>
<evidence type="ECO:0000256" key="10">
    <source>
        <dbReference type="ARBA" id="ARBA00023136"/>
    </source>
</evidence>
<dbReference type="PANTHER" id="PTHR34590">
    <property type="entry name" value="OS03G0124300 PROTEIN-RELATED"/>
    <property type="match status" value="1"/>
</dbReference>
<reference evidence="16" key="2">
    <citation type="journal article" date="2023" name="Plants (Basel)">
        <title>Annotation of the Turnera subulata (Passifloraceae) Draft Genome Reveals the S-Locus Evolved after the Divergence of Turneroideae from Passifloroideae in a Stepwise Manner.</title>
        <authorList>
            <person name="Henning P.M."/>
            <person name="Roalson E.H."/>
            <person name="Mir W."/>
            <person name="McCubbin A.G."/>
            <person name="Shore J.S."/>
        </authorList>
    </citation>
    <scope>NUCLEOTIDE SEQUENCE</scope>
    <source>
        <strain evidence="16">F60SS</strain>
    </source>
</reference>
<sequence>MGPIGCKVLIWNLWVLSFVCFSSGFTPVDNYLINCGSSTNTTVGSRVFLPDNSGSKFLSTPKGVPASTTVSVSSSEDSPLYQTARIFDQLSKYSFPIGQAGRHWIRLYFYPFVSGSYDMKKASFGVSTQSRVLLNSFSVSRDLVKEFSVNVTSDTLDLTFIPSTNSFAFINAIEVVSVPDELITEDAATFNPVGKFRGLSWQAMETVYRVNMGGPKVAFENDTLWRTWVPDQPFLIEKNLAASVSNIPAVKYVTGWATRDTAPNSVYGTATRMNSENDPSSKFNVTWKFNVDPGYQYLVRLHFCDIVSTALNDLYFNVYIDSWNVAPDLDLGNIANTLALAYYMDFVTAKKTDGNELRVSIGPTNDVPNAYPNAILNGLEILKLNNSMGSLSGDAIVPPSSSSKKNVGVIVGVIIGAVVLVIFAGILYKFCRKQRRLARQGQSKTWIPLSIGGNSHTMGSKYSNGTTTSLMSNNLGYRIPFAAVQEATNNFDESWVIGIGGFGKVYKGTLNDGTKVAVKRGNPRSQQGLAEFQTEIEMLSQFRHRHLVSLIGYCDEKNEMILIYEYMENGTLKGHLYGSGLPSLSWKERLEKKGQLDQIIDSTLVGKIRPDSLRKFGETAEKCLADFGVDRPSMGDVLWNLEYALQLQEAVVLGDPEENSTNMIGELSPQINNFSHVDNTVSAAQFEASSVDDLSGVSMSKVFSQLVKSEGR</sequence>
<evidence type="ECO:0000256" key="12">
    <source>
        <dbReference type="PROSITE-ProRule" id="PRU10141"/>
    </source>
</evidence>
<evidence type="ECO:0000256" key="3">
    <source>
        <dbReference type="ARBA" id="ARBA00022679"/>
    </source>
</evidence>
<evidence type="ECO:0000256" key="13">
    <source>
        <dbReference type="SAM" id="Phobius"/>
    </source>
</evidence>
<dbReference type="GO" id="GO:0016020">
    <property type="term" value="C:membrane"/>
    <property type="evidence" value="ECO:0007669"/>
    <property type="project" value="UniProtKB-SubCell"/>
</dbReference>
<protein>
    <recommendedName>
        <fullName evidence="15">Protein kinase domain-containing protein</fullName>
    </recommendedName>
</protein>
<dbReference type="InterPro" id="IPR045272">
    <property type="entry name" value="ANXUR1/2-like"/>
</dbReference>
<keyword evidence="3" id="KW-0808">Transferase</keyword>
<organism evidence="16 17">
    <name type="scientific">Turnera subulata</name>
    <dbReference type="NCBI Taxonomy" id="218843"/>
    <lineage>
        <taxon>Eukaryota</taxon>
        <taxon>Viridiplantae</taxon>
        <taxon>Streptophyta</taxon>
        <taxon>Embryophyta</taxon>
        <taxon>Tracheophyta</taxon>
        <taxon>Spermatophyta</taxon>
        <taxon>Magnoliopsida</taxon>
        <taxon>eudicotyledons</taxon>
        <taxon>Gunneridae</taxon>
        <taxon>Pentapetalae</taxon>
        <taxon>rosids</taxon>
        <taxon>fabids</taxon>
        <taxon>Malpighiales</taxon>
        <taxon>Passifloraceae</taxon>
        <taxon>Turnera</taxon>
    </lineage>
</organism>